<evidence type="ECO:0000256" key="4">
    <source>
        <dbReference type="ARBA" id="ARBA00022692"/>
    </source>
</evidence>
<dbReference type="RefSeq" id="WP_131015584.1">
    <property type="nucleotide sequence ID" value="NZ_SIRE01000016.1"/>
</dbReference>
<gene>
    <name evidence="9" type="ORF">EYB31_22015</name>
</gene>
<dbReference type="PANTHER" id="PTHR30193:SF1">
    <property type="entry name" value="ABC TRANSPORTER PERMEASE PROTEIN YESP-RELATED"/>
    <property type="match status" value="1"/>
</dbReference>
<keyword evidence="10" id="KW-1185">Reference proteome</keyword>
<dbReference type="SUPFAM" id="SSF161098">
    <property type="entry name" value="MetI-like"/>
    <property type="match status" value="1"/>
</dbReference>
<keyword evidence="2 7" id="KW-0813">Transport</keyword>
<accession>A0A4Q9DQI9</accession>
<dbReference type="OrthoDB" id="9788108at2"/>
<feature type="transmembrane region" description="Helical" evidence="7">
    <location>
        <begin position="197"/>
        <end position="222"/>
    </location>
</feature>
<feature type="transmembrane region" description="Helical" evidence="7">
    <location>
        <begin position="104"/>
        <end position="122"/>
    </location>
</feature>
<keyword evidence="4 7" id="KW-0812">Transmembrane</keyword>
<keyword evidence="3" id="KW-1003">Cell membrane</keyword>
<proteinExistence type="inferred from homology"/>
<dbReference type="GO" id="GO:0005886">
    <property type="term" value="C:plasma membrane"/>
    <property type="evidence" value="ECO:0007669"/>
    <property type="project" value="UniProtKB-SubCell"/>
</dbReference>
<evidence type="ECO:0000256" key="6">
    <source>
        <dbReference type="ARBA" id="ARBA00023136"/>
    </source>
</evidence>
<evidence type="ECO:0000256" key="3">
    <source>
        <dbReference type="ARBA" id="ARBA00022475"/>
    </source>
</evidence>
<evidence type="ECO:0000256" key="7">
    <source>
        <dbReference type="RuleBase" id="RU363032"/>
    </source>
</evidence>
<dbReference type="InterPro" id="IPR000515">
    <property type="entry name" value="MetI-like"/>
</dbReference>
<reference evidence="9 10" key="1">
    <citation type="submission" date="2019-02" db="EMBL/GenBank/DDBJ databases">
        <title>Paenibacillus sp. nov., isolated from surface-sterilized tissue of Thalictrum simplex L.</title>
        <authorList>
            <person name="Tuo L."/>
        </authorList>
    </citation>
    <scope>NUCLEOTIDE SEQUENCE [LARGE SCALE GENOMIC DNA]</scope>
    <source>
        <strain evidence="9 10">N2SHLJ1</strain>
    </source>
</reference>
<comment type="similarity">
    <text evidence="7">Belongs to the binding-protein-dependent transport system permease family.</text>
</comment>
<dbReference type="InterPro" id="IPR051393">
    <property type="entry name" value="ABC_transporter_permease"/>
</dbReference>
<dbReference type="CDD" id="cd06261">
    <property type="entry name" value="TM_PBP2"/>
    <property type="match status" value="1"/>
</dbReference>
<organism evidence="9 10">
    <name type="scientific">Paenibacillus thalictri</name>
    <dbReference type="NCBI Taxonomy" id="2527873"/>
    <lineage>
        <taxon>Bacteria</taxon>
        <taxon>Bacillati</taxon>
        <taxon>Bacillota</taxon>
        <taxon>Bacilli</taxon>
        <taxon>Bacillales</taxon>
        <taxon>Paenibacillaceae</taxon>
        <taxon>Paenibacillus</taxon>
    </lineage>
</organism>
<feature type="transmembrane region" description="Helical" evidence="7">
    <location>
        <begin position="7"/>
        <end position="34"/>
    </location>
</feature>
<feature type="transmembrane region" description="Helical" evidence="7">
    <location>
        <begin position="72"/>
        <end position="92"/>
    </location>
</feature>
<dbReference type="Pfam" id="PF00528">
    <property type="entry name" value="BPD_transp_1"/>
    <property type="match status" value="1"/>
</dbReference>
<keyword evidence="6 7" id="KW-0472">Membrane</keyword>
<dbReference type="EMBL" id="SIRE01000016">
    <property type="protein sequence ID" value="TBL75673.1"/>
    <property type="molecule type" value="Genomic_DNA"/>
</dbReference>
<feature type="transmembrane region" description="Helical" evidence="7">
    <location>
        <begin position="262"/>
        <end position="282"/>
    </location>
</feature>
<protein>
    <submittedName>
        <fullName evidence="9">Sugar ABC transporter permease</fullName>
    </submittedName>
</protein>
<keyword evidence="5 7" id="KW-1133">Transmembrane helix</keyword>
<evidence type="ECO:0000256" key="1">
    <source>
        <dbReference type="ARBA" id="ARBA00004651"/>
    </source>
</evidence>
<comment type="subcellular location">
    <subcellularLocation>
        <location evidence="1 7">Cell membrane</location>
        <topology evidence="1 7">Multi-pass membrane protein</topology>
    </subcellularLocation>
</comment>
<comment type="caution">
    <text evidence="9">The sequence shown here is derived from an EMBL/GenBank/DDBJ whole genome shotgun (WGS) entry which is preliminary data.</text>
</comment>
<dbReference type="AlphaFoldDB" id="A0A4Q9DQI9"/>
<name>A0A4Q9DQI9_9BACL</name>
<feature type="transmembrane region" description="Helical" evidence="7">
    <location>
        <begin position="153"/>
        <end position="176"/>
    </location>
</feature>
<dbReference type="SUPFAM" id="SSF160964">
    <property type="entry name" value="MalF N-terminal region-like"/>
    <property type="match status" value="1"/>
</dbReference>
<dbReference type="Proteomes" id="UP000293142">
    <property type="component" value="Unassembled WGS sequence"/>
</dbReference>
<sequence length="292" mass="33250">MKFKDYGIAYLFLTPWFLGLLIFSLFPLVASLYLSFTSYDMFNTPVWTGLQNYYHIFTDDTFYTSLKVTFKYVFLSVPLELIAALALALLLSNSMSRAVNLYRGLYYIPSLIGASVSIALLWRQIFGAEGLLNQLLWLFDIQTSSWIASPETALFTIVLLKVWQFGSPMIIFLAGLKQIPKELYEACAMDGSGRIGRFLHITLPLITPFVLFNLIMQIIATFQAFTPAYIVSGGSGGPVKSTLFYTLYLYQQGFQNYQMGFASAMAWLLMVIIGLFSLVTFWTSKRWVHYME</sequence>
<evidence type="ECO:0000313" key="10">
    <source>
        <dbReference type="Proteomes" id="UP000293142"/>
    </source>
</evidence>
<evidence type="ECO:0000259" key="8">
    <source>
        <dbReference type="PROSITE" id="PS50928"/>
    </source>
</evidence>
<dbReference type="Gene3D" id="1.10.3720.10">
    <property type="entry name" value="MetI-like"/>
    <property type="match status" value="1"/>
</dbReference>
<evidence type="ECO:0000313" key="9">
    <source>
        <dbReference type="EMBL" id="TBL75673.1"/>
    </source>
</evidence>
<evidence type="ECO:0000256" key="5">
    <source>
        <dbReference type="ARBA" id="ARBA00022989"/>
    </source>
</evidence>
<dbReference type="PROSITE" id="PS50928">
    <property type="entry name" value="ABC_TM1"/>
    <property type="match status" value="1"/>
</dbReference>
<dbReference type="PANTHER" id="PTHR30193">
    <property type="entry name" value="ABC TRANSPORTER PERMEASE PROTEIN"/>
    <property type="match status" value="1"/>
</dbReference>
<dbReference type="InterPro" id="IPR035906">
    <property type="entry name" value="MetI-like_sf"/>
</dbReference>
<dbReference type="GO" id="GO:0055085">
    <property type="term" value="P:transmembrane transport"/>
    <property type="evidence" value="ECO:0007669"/>
    <property type="project" value="InterPro"/>
</dbReference>
<feature type="domain" description="ABC transmembrane type-1" evidence="8">
    <location>
        <begin position="66"/>
        <end position="280"/>
    </location>
</feature>
<evidence type="ECO:0000256" key="2">
    <source>
        <dbReference type="ARBA" id="ARBA00022448"/>
    </source>
</evidence>